<proteinExistence type="inferred from homology"/>
<dbReference type="EMBL" id="DWUV01000058">
    <property type="protein sequence ID" value="HJD33508.1"/>
    <property type="molecule type" value="Genomic_DNA"/>
</dbReference>
<dbReference type="PANTHER" id="PTHR30266:SF2">
    <property type="entry name" value="LARGE-CONDUCTANCE MECHANOSENSITIVE CHANNEL"/>
    <property type="match status" value="1"/>
</dbReference>
<dbReference type="PANTHER" id="PTHR30266">
    <property type="entry name" value="MECHANOSENSITIVE CHANNEL MSCL"/>
    <property type="match status" value="1"/>
</dbReference>
<keyword evidence="5 10" id="KW-0812">Transmembrane</keyword>
<evidence type="ECO:0000256" key="8">
    <source>
        <dbReference type="ARBA" id="ARBA00023136"/>
    </source>
</evidence>
<comment type="subcellular location">
    <subcellularLocation>
        <location evidence="1">Cell membrane</location>
        <topology evidence="1">Multi-pass membrane protein</topology>
    </subcellularLocation>
</comment>
<comment type="caution">
    <text evidence="11">The sequence shown here is derived from an EMBL/GenBank/DDBJ whole genome shotgun (WGS) entry which is preliminary data.</text>
</comment>
<dbReference type="SUPFAM" id="SSF81330">
    <property type="entry name" value="Gated mechanosensitive channel"/>
    <property type="match status" value="1"/>
</dbReference>
<evidence type="ECO:0000256" key="10">
    <source>
        <dbReference type="SAM" id="Phobius"/>
    </source>
</evidence>
<keyword evidence="8 10" id="KW-0472">Membrane</keyword>
<keyword evidence="4" id="KW-1003">Cell membrane</keyword>
<reference evidence="11" key="2">
    <citation type="submission" date="2021-04" db="EMBL/GenBank/DDBJ databases">
        <authorList>
            <person name="Gilroy R."/>
        </authorList>
    </citation>
    <scope>NUCLEOTIDE SEQUENCE</scope>
    <source>
        <strain evidence="11">ChiGjej3B3-11674</strain>
    </source>
</reference>
<evidence type="ECO:0000313" key="11">
    <source>
        <dbReference type="EMBL" id="HJD33508.1"/>
    </source>
</evidence>
<evidence type="ECO:0000256" key="9">
    <source>
        <dbReference type="ARBA" id="ARBA00023303"/>
    </source>
</evidence>
<keyword evidence="7" id="KW-0406">Ion transport</keyword>
<evidence type="ECO:0000256" key="5">
    <source>
        <dbReference type="ARBA" id="ARBA00022692"/>
    </source>
</evidence>
<evidence type="ECO:0000256" key="1">
    <source>
        <dbReference type="ARBA" id="ARBA00004651"/>
    </source>
</evidence>
<feature type="transmembrane region" description="Helical" evidence="10">
    <location>
        <begin position="20"/>
        <end position="38"/>
    </location>
</feature>
<sequence length="140" mass="15441">MKKFIEEFKAFALRGNMMDMAVGVIIGGGFTGIVTSLTDNFINPILNLVTRAEMYTLRDLVRFASRFASDLLNFLILAFVLFCLIKGINKIMALGQKKQEPAAPSTKKCPYCLSDIPVQATRCPHCTSVLAEKTESAETV</sequence>
<evidence type="ECO:0000256" key="7">
    <source>
        <dbReference type="ARBA" id="ARBA00023065"/>
    </source>
</evidence>
<dbReference type="InterPro" id="IPR019823">
    <property type="entry name" value="Mechanosensitive_channel_CS"/>
</dbReference>
<dbReference type="Gene3D" id="1.10.1200.120">
    <property type="entry name" value="Large-conductance mechanosensitive channel, MscL, domain 1"/>
    <property type="match status" value="1"/>
</dbReference>
<dbReference type="InterPro" id="IPR001185">
    <property type="entry name" value="MS_channel"/>
</dbReference>
<feature type="transmembrane region" description="Helical" evidence="10">
    <location>
        <begin position="71"/>
        <end position="88"/>
    </location>
</feature>
<evidence type="ECO:0000256" key="2">
    <source>
        <dbReference type="ARBA" id="ARBA00007254"/>
    </source>
</evidence>
<dbReference type="PROSITE" id="PS01327">
    <property type="entry name" value="MSCL"/>
    <property type="match status" value="1"/>
</dbReference>
<dbReference type="PRINTS" id="PR01264">
    <property type="entry name" value="MECHCHANNEL"/>
</dbReference>
<protein>
    <submittedName>
        <fullName evidence="11">Large conductance mechanosensitive channel protein MscL</fullName>
    </submittedName>
</protein>
<keyword evidence="6 10" id="KW-1133">Transmembrane helix</keyword>
<evidence type="ECO:0000313" key="12">
    <source>
        <dbReference type="Proteomes" id="UP000823897"/>
    </source>
</evidence>
<evidence type="ECO:0000256" key="6">
    <source>
        <dbReference type="ARBA" id="ARBA00022989"/>
    </source>
</evidence>
<organism evidence="11 12">
    <name type="scientific">Candidatus Mediterraneibacter tabaqchaliae</name>
    <dbReference type="NCBI Taxonomy" id="2838689"/>
    <lineage>
        <taxon>Bacteria</taxon>
        <taxon>Bacillati</taxon>
        <taxon>Bacillota</taxon>
        <taxon>Clostridia</taxon>
        <taxon>Lachnospirales</taxon>
        <taxon>Lachnospiraceae</taxon>
        <taxon>Mediterraneibacter</taxon>
    </lineage>
</organism>
<dbReference type="AlphaFoldDB" id="A0A9D2U2P2"/>
<keyword evidence="3" id="KW-0813">Transport</keyword>
<dbReference type="Proteomes" id="UP000823897">
    <property type="component" value="Unassembled WGS sequence"/>
</dbReference>
<reference evidence="11" key="1">
    <citation type="journal article" date="2021" name="PeerJ">
        <title>Extensive microbial diversity within the chicken gut microbiome revealed by metagenomics and culture.</title>
        <authorList>
            <person name="Gilroy R."/>
            <person name="Ravi A."/>
            <person name="Getino M."/>
            <person name="Pursley I."/>
            <person name="Horton D.L."/>
            <person name="Alikhan N.F."/>
            <person name="Baker D."/>
            <person name="Gharbi K."/>
            <person name="Hall N."/>
            <person name="Watson M."/>
            <person name="Adriaenssens E.M."/>
            <person name="Foster-Nyarko E."/>
            <person name="Jarju S."/>
            <person name="Secka A."/>
            <person name="Antonio M."/>
            <person name="Oren A."/>
            <person name="Chaudhuri R.R."/>
            <person name="La Ragione R."/>
            <person name="Hildebrand F."/>
            <person name="Pallen M.J."/>
        </authorList>
    </citation>
    <scope>NUCLEOTIDE SEQUENCE</scope>
    <source>
        <strain evidence="11">ChiGjej3B3-11674</strain>
    </source>
</reference>
<evidence type="ECO:0000256" key="3">
    <source>
        <dbReference type="ARBA" id="ARBA00022448"/>
    </source>
</evidence>
<name>A0A9D2U2P2_9FIRM</name>
<dbReference type="NCBIfam" id="TIGR00220">
    <property type="entry name" value="mscL"/>
    <property type="match status" value="1"/>
</dbReference>
<comment type="similarity">
    <text evidence="2">Belongs to the MscL family.</text>
</comment>
<evidence type="ECO:0000256" key="4">
    <source>
        <dbReference type="ARBA" id="ARBA00022475"/>
    </source>
</evidence>
<dbReference type="Pfam" id="PF01741">
    <property type="entry name" value="MscL"/>
    <property type="match status" value="1"/>
</dbReference>
<accession>A0A9D2U2P2</accession>
<gene>
    <name evidence="11" type="primary">mscL</name>
    <name evidence="11" type="ORF">H9911_03065</name>
</gene>
<dbReference type="InterPro" id="IPR036019">
    <property type="entry name" value="MscL_channel"/>
</dbReference>
<keyword evidence="9" id="KW-0407">Ion channel</keyword>
<dbReference type="InterPro" id="IPR037673">
    <property type="entry name" value="MSC/AndL"/>
</dbReference>
<dbReference type="GO" id="GO:0008381">
    <property type="term" value="F:mechanosensitive monoatomic ion channel activity"/>
    <property type="evidence" value="ECO:0007669"/>
    <property type="project" value="InterPro"/>
</dbReference>
<dbReference type="GO" id="GO:0005886">
    <property type="term" value="C:plasma membrane"/>
    <property type="evidence" value="ECO:0007669"/>
    <property type="project" value="UniProtKB-SubCell"/>
</dbReference>